<reference evidence="1" key="1">
    <citation type="submission" date="2023-08" db="EMBL/GenBank/DDBJ databases">
        <authorList>
            <person name="Alioto T."/>
            <person name="Alioto T."/>
            <person name="Gomez Garrido J."/>
        </authorList>
    </citation>
    <scope>NUCLEOTIDE SEQUENCE</scope>
</reference>
<dbReference type="AlphaFoldDB" id="A0AA36AZF5"/>
<proteinExistence type="predicted"/>
<gene>
    <name evidence="1" type="ORF">OCTVUL_1B021167</name>
</gene>
<sequence>MPLCKAGHSNKQVPMQSVPDNIYHCLHLSPAERQKQIVKGSEEMVQPQKTFAIITVPAYGTHILADCQTGWLQMLQHRIDSCGPLGEPAAALKANKSYHSVNRVVGSNGI</sequence>
<evidence type="ECO:0000313" key="2">
    <source>
        <dbReference type="Proteomes" id="UP001162480"/>
    </source>
</evidence>
<dbReference type="Proteomes" id="UP001162480">
    <property type="component" value="Chromosome 7"/>
</dbReference>
<keyword evidence="2" id="KW-1185">Reference proteome</keyword>
<accession>A0AA36AZF5</accession>
<name>A0AA36AZF5_OCTVU</name>
<evidence type="ECO:0000313" key="1">
    <source>
        <dbReference type="EMBL" id="CAI9725148.1"/>
    </source>
</evidence>
<dbReference type="EMBL" id="OX597820">
    <property type="protein sequence ID" value="CAI9725148.1"/>
    <property type="molecule type" value="Genomic_DNA"/>
</dbReference>
<organism evidence="1 2">
    <name type="scientific">Octopus vulgaris</name>
    <name type="common">Common octopus</name>
    <dbReference type="NCBI Taxonomy" id="6645"/>
    <lineage>
        <taxon>Eukaryota</taxon>
        <taxon>Metazoa</taxon>
        <taxon>Spiralia</taxon>
        <taxon>Lophotrochozoa</taxon>
        <taxon>Mollusca</taxon>
        <taxon>Cephalopoda</taxon>
        <taxon>Coleoidea</taxon>
        <taxon>Octopodiformes</taxon>
        <taxon>Octopoda</taxon>
        <taxon>Incirrata</taxon>
        <taxon>Octopodidae</taxon>
        <taxon>Octopus</taxon>
    </lineage>
</organism>
<protein>
    <submittedName>
        <fullName evidence="1">Uncharacterized protein</fullName>
    </submittedName>
</protein>